<dbReference type="Pfam" id="PF02836">
    <property type="entry name" value="Glyco_hydro_2_C"/>
    <property type="match status" value="1"/>
</dbReference>
<sequence>MKKSKIKIKVWLCIFITVCFIALYGVFVYRFPQRNITWGVNFSQMQAENLKLDWRKVYLAILEDLGVKNIKLLTQWDWVEGQRGDYYFNDIDWQVRQAEIHNAKIIYVVGMKTGRWPECHVPSWADTISKQDQQDVLLEYITRVVQRYKDSPAIIAWQAENEPLFHFGKCPWYDKEFLKKEVALIKQLDPSRPVIVSDTGDQSLWVDATKIGDILGITMYRKVWVHVTDDFGFYLTYPYPPNFYGIKARIAEALSGKKVIVVEYQAEPWNSEVFYNVPLEEQEKSMNFEQFKLNIAFAKRTGIEQYYLWGGEWWYWLKETQNKPEIWNESRGLFGAGD</sequence>
<name>A0A1G2HU76_9BACT</name>
<dbReference type="Proteomes" id="UP000178774">
    <property type="component" value="Unassembled WGS sequence"/>
</dbReference>
<protein>
    <recommendedName>
        <fullName evidence="2">Glycoside hydrolase family 2 catalytic domain-containing protein</fullName>
    </recommendedName>
</protein>
<evidence type="ECO:0000259" key="2">
    <source>
        <dbReference type="Pfam" id="PF02836"/>
    </source>
</evidence>
<feature type="transmembrane region" description="Helical" evidence="1">
    <location>
        <begin position="12"/>
        <end position="31"/>
    </location>
</feature>
<keyword evidence="1" id="KW-1133">Transmembrane helix</keyword>
<dbReference type="GO" id="GO:0004553">
    <property type="term" value="F:hydrolase activity, hydrolyzing O-glycosyl compounds"/>
    <property type="evidence" value="ECO:0007669"/>
    <property type="project" value="InterPro"/>
</dbReference>
<evidence type="ECO:0000313" key="3">
    <source>
        <dbReference type="EMBL" id="OGZ65428.1"/>
    </source>
</evidence>
<evidence type="ECO:0000256" key="1">
    <source>
        <dbReference type="SAM" id="Phobius"/>
    </source>
</evidence>
<dbReference type="GO" id="GO:0005975">
    <property type="term" value="P:carbohydrate metabolic process"/>
    <property type="evidence" value="ECO:0007669"/>
    <property type="project" value="InterPro"/>
</dbReference>
<dbReference type="AlphaFoldDB" id="A0A1G2HU76"/>
<accession>A0A1G2HU76</accession>
<dbReference type="SUPFAM" id="SSF51445">
    <property type="entry name" value="(Trans)glycosidases"/>
    <property type="match status" value="1"/>
</dbReference>
<proteinExistence type="predicted"/>
<keyword evidence="1" id="KW-0812">Transmembrane</keyword>
<reference evidence="3 4" key="1">
    <citation type="journal article" date="2016" name="Nat. Commun.">
        <title>Thousands of microbial genomes shed light on interconnected biogeochemical processes in an aquifer system.</title>
        <authorList>
            <person name="Anantharaman K."/>
            <person name="Brown C.T."/>
            <person name="Hug L.A."/>
            <person name="Sharon I."/>
            <person name="Castelle C.J."/>
            <person name="Probst A.J."/>
            <person name="Thomas B.C."/>
            <person name="Singh A."/>
            <person name="Wilkins M.J."/>
            <person name="Karaoz U."/>
            <person name="Brodie E.L."/>
            <person name="Williams K.H."/>
            <person name="Hubbard S.S."/>
            <person name="Banfield J.F."/>
        </authorList>
    </citation>
    <scope>NUCLEOTIDE SEQUENCE [LARGE SCALE GENOMIC DNA]</scope>
</reference>
<dbReference type="Gene3D" id="3.20.20.80">
    <property type="entry name" value="Glycosidases"/>
    <property type="match status" value="1"/>
</dbReference>
<evidence type="ECO:0000313" key="4">
    <source>
        <dbReference type="Proteomes" id="UP000178774"/>
    </source>
</evidence>
<feature type="domain" description="Glycoside hydrolase family 2 catalytic" evidence="2">
    <location>
        <begin position="122"/>
        <end position="222"/>
    </location>
</feature>
<organism evidence="3 4">
    <name type="scientific">Candidatus Staskawiczbacteria bacterium RIFCSPHIGHO2_01_FULL_41_41</name>
    <dbReference type="NCBI Taxonomy" id="1802203"/>
    <lineage>
        <taxon>Bacteria</taxon>
        <taxon>Candidatus Staskawicziibacteriota</taxon>
    </lineage>
</organism>
<comment type="caution">
    <text evidence="3">The sequence shown here is derived from an EMBL/GenBank/DDBJ whole genome shotgun (WGS) entry which is preliminary data.</text>
</comment>
<keyword evidence="1" id="KW-0472">Membrane</keyword>
<dbReference type="InterPro" id="IPR006103">
    <property type="entry name" value="Glyco_hydro_2_cat"/>
</dbReference>
<gene>
    <name evidence="3" type="ORF">A2822_02860</name>
</gene>
<dbReference type="InterPro" id="IPR017853">
    <property type="entry name" value="GH"/>
</dbReference>
<dbReference type="EMBL" id="MHOP01000023">
    <property type="protein sequence ID" value="OGZ65428.1"/>
    <property type="molecule type" value="Genomic_DNA"/>
</dbReference>